<dbReference type="Gene3D" id="3.40.50.300">
    <property type="entry name" value="P-loop containing nucleotide triphosphate hydrolases"/>
    <property type="match status" value="2"/>
</dbReference>
<organism evidence="11 12">
    <name type="scientific">Alkaliphilus oremlandii (strain OhILAs)</name>
    <name type="common">Clostridium oremlandii (strain OhILAs)</name>
    <dbReference type="NCBI Taxonomy" id="350688"/>
    <lineage>
        <taxon>Bacteria</taxon>
        <taxon>Bacillati</taxon>
        <taxon>Bacillota</taxon>
        <taxon>Clostridia</taxon>
        <taxon>Peptostreptococcales</taxon>
        <taxon>Natronincolaceae</taxon>
        <taxon>Alkaliphilus</taxon>
    </lineage>
</organism>
<dbReference type="CDD" id="cd18787">
    <property type="entry name" value="SF2_C_DEAD"/>
    <property type="match status" value="1"/>
</dbReference>
<sequence>MKSEFLNLGIIEEIVEPLRAEGIVEPTPIQRESIPVALQGKDIIAQAQTGTGKTFAFMLPILQKINKNQKDVQALILAPTRELALQITTEAKKIAKGLDVNVLAVYGGQDVEKQIHKLKGGMHVVIATPGRLLDHLRRGTMHLKAVNQLVLDEADQMLTMGFLEEVEYIIKKTPQNRQLMLYSATIPKGIRALTNRYMKNPVEIRIHSNKVTLDEIKQLVVETTDRHKQEALMHMIKQENPFLAIVFCRTKRRVKTLSDALIEKGFSCDELHGDMTQAKREKVMKEFRNAKLQILVATDVAARGIDVEGITHVFNYDIPQDVEGYIHRIGRTGRAGDKGMAITFAAPKDRDSLAMIERGINQKIVKITFKPEGRVESIEETFEREAKKREERKNKDNKFKDNQRKNGDKNSAKGRKTESKRYDSNKNDKNDSKGNRSGNYGKGRENAGPNSRKGSSRRGNR</sequence>
<dbReference type="InterPro" id="IPR027417">
    <property type="entry name" value="P-loop_NTPase"/>
</dbReference>
<keyword evidence="5" id="KW-0067">ATP-binding</keyword>
<dbReference type="SUPFAM" id="SSF52540">
    <property type="entry name" value="P-loop containing nucleoside triphosphate hydrolases"/>
    <property type="match status" value="1"/>
</dbReference>
<dbReference type="GO" id="GO:0005829">
    <property type="term" value="C:cytosol"/>
    <property type="evidence" value="ECO:0007669"/>
    <property type="project" value="TreeGrafter"/>
</dbReference>
<dbReference type="CDD" id="cd00268">
    <property type="entry name" value="DEADc"/>
    <property type="match status" value="1"/>
</dbReference>
<reference evidence="12" key="1">
    <citation type="submission" date="2007-10" db="EMBL/GenBank/DDBJ databases">
        <title>Complete genome of Alkaliphilus oremlandii OhILAs.</title>
        <authorList>
            <person name="Copeland A."/>
            <person name="Lucas S."/>
            <person name="Lapidus A."/>
            <person name="Barry K."/>
            <person name="Detter J.C."/>
            <person name="Glavina del Rio T."/>
            <person name="Hammon N."/>
            <person name="Israni S."/>
            <person name="Dalin E."/>
            <person name="Tice H."/>
            <person name="Pitluck S."/>
            <person name="Chain P."/>
            <person name="Malfatti S."/>
            <person name="Shin M."/>
            <person name="Vergez L."/>
            <person name="Schmutz J."/>
            <person name="Larimer F."/>
            <person name="Land M."/>
            <person name="Hauser L."/>
            <person name="Kyrpides N."/>
            <person name="Mikhailova N."/>
            <person name="Stolz J.F."/>
            <person name="Dawson A."/>
            <person name="Fisher E."/>
            <person name="Crable B."/>
            <person name="Perera E."/>
            <person name="Lisak J."/>
            <person name="Ranganathan M."/>
            <person name="Basu P."/>
            <person name="Richardson P."/>
        </authorList>
    </citation>
    <scope>NUCLEOTIDE SEQUENCE [LARGE SCALE GENOMIC DNA]</scope>
    <source>
        <strain evidence="12">OhILAs</strain>
    </source>
</reference>
<dbReference type="EMBL" id="CP000853">
    <property type="protein sequence ID" value="ABW19872.1"/>
    <property type="molecule type" value="Genomic_DNA"/>
</dbReference>
<evidence type="ECO:0000256" key="7">
    <source>
        <dbReference type="SAM" id="MobiDB-lite"/>
    </source>
</evidence>
<evidence type="ECO:0000259" key="10">
    <source>
        <dbReference type="PROSITE" id="PS51195"/>
    </source>
</evidence>
<dbReference type="Pfam" id="PF00271">
    <property type="entry name" value="Helicase_C"/>
    <property type="match status" value="1"/>
</dbReference>
<dbReference type="SMART" id="SM00490">
    <property type="entry name" value="HELICc"/>
    <property type="match status" value="1"/>
</dbReference>
<dbReference type="HOGENOM" id="CLU_003041_1_3_9"/>
<dbReference type="EC" id="3.6.4.13" evidence="1"/>
<evidence type="ECO:0000259" key="9">
    <source>
        <dbReference type="PROSITE" id="PS51194"/>
    </source>
</evidence>
<dbReference type="OrthoDB" id="9805696at2"/>
<evidence type="ECO:0000256" key="4">
    <source>
        <dbReference type="ARBA" id="ARBA00022806"/>
    </source>
</evidence>
<evidence type="ECO:0000256" key="1">
    <source>
        <dbReference type="ARBA" id="ARBA00012552"/>
    </source>
</evidence>
<dbReference type="InterPro" id="IPR011545">
    <property type="entry name" value="DEAD/DEAH_box_helicase_dom"/>
</dbReference>
<dbReference type="GO" id="GO:0005524">
    <property type="term" value="F:ATP binding"/>
    <property type="evidence" value="ECO:0007669"/>
    <property type="project" value="UniProtKB-KW"/>
</dbReference>
<dbReference type="InterPro" id="IPR014001">
    <property type="entry name" value="Helicase_ATP-bd"/>
</dbReference>
<dbReference type="Proteomes" id="UP000000269">
    <property type="component" value="Chromosome"/>
</dbReference>
<dbReference type="PROSITE" id="PS51192">
    <property type="entry name" value="HELICASE_ATP_BIND_1"/>
    <property type="match status" value="1"/>
</dbReference>
<dbReference type="Pfam" id="PF00270">
    <property type="entry name" value="DEAD"/>
    <property type="match status" value="1"/>
</dbReference>
<name>A8MJ90_ALKOO</name>
<accession>A8MJ90</accession>
<feature type="short sequence motif" description="Q motif" evidence="6">
    <location>
        <begin position="3"/>
        <end position="31"/>
    </location>
</feature>
<keyword evidence="4 11" id="KW-0347">Helicase</keyword>
<dbReference type="PANTHER" id="PTHR47963">
    <property type="entry name" value="DEAD-BOX ATP-DEPENDENT RNA HELICASE 47, MITOCHONDRIAL"/>
    <property type="match status" value="1"/>
</dbReference>
<dbReference type="GO" id="GO:0016787">
    <property type="term" value="F:hydrolase activity"/>
    <property type="evidence" value="ECO:0007669"/>
    <property type="project" value="UniProtKB-KW"/>
</dbReference>
<feature type="domain" description="Helicase ATP-binding" evidence="8">
    <location>
        <begin position="34"/>
        <end position="204"/>
    </location>
</feature>
<evidence type="ECO:0000313" key="11">
    <source>
        <dbReference type="EMBL" id="ABW19872.1"/>
    </source>
</evidence>
<feature type="compositionally biased region" description="Basic and acidic residues" evidence="7">
    <location>
        <begin position="385"/>
        <end position="434"/>
    </location>
</feature>
<dbReference type="GO" id="GO:0005840">
    <property type="term" value="C:ribosome"/>
    <property type="evidence" value="ECO:0007669"/>
    <property type="project" value="TreeGrafter"/>
</dbReference>
<protein>
    <recommendedName>
        <fullName evidence="1">RNA helicase</fullName>
        <ecNumber evidence="1">3.6.4.13</ecNumber>
    </recommendedName>
</protein>
<dbReference type="KEGG" id="aoe:Clos_2340"/>
<dbReference type="GO" id="GO:0003724">
    <property type="term" value="F:RNA helicase activity"/>
    <property type="evidence" value="ECO:0007669"/>
    <property type="project" value="UniProtKB-EC"/>
</dbReference>
<dbReference type="eggNOG" id="COG0513">
    <property type="taxonomic scope" value="Bacteria"/>
</dbReference>
<evidence type="ECO:0000256" key="6">
    <source>
        <dbReference type="PROSITE-ProRule" id="PRU00552"/>
    </source>
</evidence>
<keyword evidence="12" id="KW-1185">Reference proteome</keyword>
<dbReference type="InterPro" id="IPR050547">
    <property type="entry name" value="DEAD_box_RNA_helicases"/>
</dbReference>
<dbReference type="PROSITE" id="PS51195">
    <property type="entry name" value="Q_MOTIF"/>
    <property type="match status" value="1"/>
</dbReference>
<evidence type="ECO:0000313" key="12">
    <source>
        <dbReference type="Proteomes" id="UP000000269"/>
    </source>
</evidence>
<gene>
    <name evidence="11" type="ordered locus">Clos_2340</name>
</gene>
<dbReference type="PROSITE" id="PS51194">
    <property type="entry name" value="HELICASE_CTER"/>
    <property type="match status" value="1"/>
</dbReference>
<dbReference type="AlphaFoldDB" id="A8MJ90"/>
<proteinExistence type="predicted"/>
<keyword evidence="3" id="KW-0378">Hydrolase</keyword>
<dbReference type="InterPro" id="IPR001650">
    <property type="entry name" value="Helicase_C-like"/>
</dbReference>
<keyword evidence="2" id="KW-0547">Nucleotide-binding</keyword>
<feature type="region of interest" description="Disordered" evidence="7">
    <location>
        <begin position="385"/>
        <end position="461"/>
    </location>
</feature>
<dbReference type="RefSeq" id="WP_012160179.1">
    <property type="nucleotide sequence ID" value="NC_009922.1"/>
</dbReference>
<evidence type="ECO:0000259" key="8">
    <source>
        <dbReference type="PROSITE" id="PS51192"/>
    </source>
</evidence>
<evidence type="ECO:0000256" key="5">
    <source>
        <dbReference type="ARBA" id="ARBA00022840"/>
    </source>
</evidence>
<evidence type="ECO:0000256" key="3">
    <source>
        <dbReference type="ARBA" id="ARBA00022801"/>
    </source>
</evidence>
<dbReference type="GO" id="GO:0009409">
    <property type="term" value="P:response to cold"/>
    <property type="evidence" value="ECO:0007669"/>
    <property type="project" value="TreeGrafter"/>
</dbReference>
<evidence type="ECO:0000256" key="2">
    <source>
        <dbReference type="ARBA" id="ARBA00022741"/>
    </source>
</evidence>
<dbReference type="InterPro" id="IPR044742">
    <property type="entry name" value="DEAD/DEAH_RhlB"/>
</dbReference>
<dbReference type="STRING" id="350688.Clos_2340"/>
<feature type="domain" description="DEAD-box RNA helicase Q" evidence="10">
    <location>
        <begin position="3"/>
        <end position="31"/>
    </location>
</feature>
<dbReference type="GO" id="GO:0033592">
    <property type="term" value="F:RNA strand annealing activity"/>
    <property type="evidence" value="ECO:0007669"/>
    <property type="project" value="TreeGrafter"/>
</dbReference>
<feature type="domain" description="Helicase C-terminal" evidence="9">
    <location>
        <begin position="215"/>
        <end position="376"/>
    </location>
</feature>
<dbReference type="SMART" id="SM00487">
    <property type="entry name" value="DEXDc"/>
    <property type="match status" value="1"/>
</dbReference>
<dbReference type="PANTHER" id="PTHR47963:SF8">
    <property type="entry name" value="ATP-DEPENDENT RNA HELICASE DEAD"/>
    <property type="match status" value="1"/>
</dbReference>
<dbReference type="InterPro" id="IPR014014">
    <property type="entry name" value="RNA_helicase_DEAD_Q_motif"/>
</dbReference>